<protein>
    <recommendedName>
        <fullName evidence="7">TonB-dependent transporter Oar-like beta-barrel domain-containing protein</fullName>
    </recommendedName>
</protein>
<keyword evidence="5" id="KW-0472">Membrane</keyword>
<reference evidence="9" key="1">
    <citation type="submission" date="2016-04" db="EMBL/GenBank/DDBJ databases">
        <authorList>
            <person name="Chen L."/>
            <person name="Zhuang W."/>
            <person name="Wang G."/>
        </authorList>
    </citation>
    <scope>NUCLEOTIDE SEQUENCE [LARGE SCALE GENOMIC DNA]</scope>
    <source>
        <strain evidence="9">17621</strain>
    </source>
</reference>
<dbReference type="GO" id="GO:0009279">
    <property type="term" value="C:cell outer membrane"/>
    <property type="evidence" value="ECO:0007669"/>
    <property type="project" value="UniProtKB-SubCell"/>
</dbReference>
<dbReference type="InterPro" id="IPR039426">
    <property type="entry name" value="TonB-dep_rcpt-like"/>
</dbReference>
<sequence length="1084" mass="119293">MAISYAQVTTSNMTGLIKTSKGEALSGASVVAVHNPTGTKYTTLTSKNGRFNLSNIQPGGPYTIDISYVGYSTEKRENVYLSLGETGIINIEMGETTKELSTVTVSGARRMQPVAKGGVESVIGRDKMQNAPSVGRNLADYFRLVPQAKTTFGGGISIAGQNNRYNQLMIDGATNNDNFGLSDQGTNGGQTGAPPISIDAIEAIQVGISPYDVSLGNFTGGTINAITKSGTNRFTGSAYYVNRNEGIAGKTPTGDKDNAKKLADFKSNTVGFTAGGPIIKNKLFFFVSGEIQQNTTPQPFDPGTFANKNFQDSVAQIVAKLKNDYKYDPGEYLNIPDKLKSNKIAGKLTWNINSKNRLNVSYRYTKSTRYLTSATTSTKVNFYNGGYLFPSTTNSVSAELNSNITNNISNKLLVTYTKVFDDRDPLGMELPRVTLNSANATSYVFGTENFSTANQLKQNNFNVYDEFKYTMGTHQLKAGIDVEASKSYNLFIGNSFGSYTYASVLDFLTDKTPSGYSRSFSLLDNINGDGSAAAPTFKTLRLGFFLGDDWNVSNNLKLNYGVRFDNFTYLDKPNTDTFFNNMAVPAISQYYDMQGARSGQKPNSVLSVSPRIGFTYSLPAQNMRIRGGVGLFTGRVPLVWPGGMYNNSGVTVGGISFSASATNPMPAKIKFQPDVNSQYTPLDFGQTVKVPSGEIDLIAKNLKLPKVLKTSIGVDKTFGDGFNLSADLLFQKNINEIIYINALAAPGGKNSFGQDVYLTSALKYNTIDMDPNTAGVQNPYSTGIFIIENAKKNKGYAYNASAVLDKTFAGGWNANVSYSYGDSYALFDGTSSQNSSQWRYMETSTGRNALTRSRSDFAQKHRINAYVSKKFEYAGNLATTVTLFYNGQSGTPFSYVYSRSMLYDYGGMNAETNDLIYIPKDEADWDKYAKDWSESNGTVHTVQEQWEALNSFIDKDKYLSKHRGEFAKRNGGNLPFSHQLDLTIRQDFILKTKESKNTLSVQFDMFNFSNFLNRNWGRIYATPGVDQYSLISMDGYTLVNGVYQPSLSYRNLSNRAPYDVLDVRSNAYNASRWRGQLTVRYTFN</sequence>
<evidence type="ECO:0000256" key="5">
    <source>
        <dbReference type="ARBA" id="ARBA00023136"/>
    </source>
</evidence>
<keyword evidence="9" id="KW-1185">Reference proteome</keyword>
<dbReference type="AlphaFoldDB" id="A0A1V9F1C2"/>
<dbReference type="Gene3D" id="2.40.170.20">
    <property type="entry name" value="TonB-dependent receptor, beta-barrel domain"/>
    <property type="match status" value="1"/>
</dbReference>
<dbReference type="Gene3D" id="2.60.40.1120">
    <property type="entry name" value="Carboxypeptidase-like, regulatory domain"/>
    <property type="match status" value="1"/>
</dbReference>
<gene>
    <name evidence="8" type="ORF">A4H97_25900</name>
</gene>
<dbReference type="InterPro" id="IPR008969">
    <property type="entry name" value="CarboxyPept-like_regulatory"/>
</dbReference>
<keyword evidence="4" id="KW-0812">Transmembrane</keyword>
<dbReference type="PANTHER" id="PTHR30069:SF46">
    <property type="entry name" value="OAR PROTEIN"/>
    <property type="match status" value="1"/>
</dbReference>
<evidence type="ECO:0000313" key="8">
    <source>
        <dbReference type="EMBL" id="OQP52125.1"/>
    </source>
</evidence>
<comment type="caution">
    <text evidence="8">The sequence shown here is derived from an EMBL/GenBank/DDBJ whole genome shotgun (WGS) entry which is preliminary data.</text>
</comment>
<dbReference type="Pfam" id="PF13620">
    <property type="entry name" value="CarboxypepD_reg"/>
    <property type="match status" value="1"/>
</dbReference>
<organism evidence="8 9">
    <name type="scientific">Niastella yeongjuensis</name>
    <dbReference type="NCBI Taxonomy" id="354355"/>
    <lineage>
        <taxon>Bacteria</taxon>
        <taxon>Pseudomonadati</taxon>
        <taxon>Bacteroidota</taxon>
        <taxon>Chitinophagia</taxon>
        <taxon>Chitinophagales</taxon>
        <taxon>Chitinophagaceae</taxon>
        <taxon>Niastella</taxon>
    </lineage>
</organism>
<dbReference type="GO" id="GO:0044718">
    <property type="term" value="P:siderophore transmembrane transport"/>
    <property type="evidence" value="ECO:0007669"/>
    <property type="project" value="TreeGrafter"/>
</dbReference>
<evidence type="ECO:0000259" key="7">
    <source>
        <dbReference type="Pfam" id="PF25183"/>
    </source>
</evidence>
<dbReference type="InterPro" id="IPR037066">
    <property type="entry name" value="Plug_dom_sf"/>
</dbReference>
<evidence type="ECO:0000256" key="1">
    <source>
        <dbReference type="ARBA" id="ARBA00004571"/>
    </source>
</evidence>
<dbReference type="SUPFAM" id="SSF56935">
    <property type="entry name" value="Porins"/>
    <property type="match status" value="1"/>
</dbReference>
<dbReference type="STRING" id="354355.SAMN05660816_05527"/>
<evidence type="ECO:0000313" key="9">
    <source>
        <dbReference type="Proteomes" id="UP000192610"/>
    </source>
</evidence>
<dbReference type="InterPro" id="IPR036942">
    <property type="entry name" value="Beta-barrel_TonB_sf"/>
</dbReference>
<keyword evidence="2" id="KW-0813">Transport</keyword>
<dbReference type="InterPro" id="IPR057601">
    <property type="entry name" value="Oar-like_b-barrel"/>
</dbReference>
<accession>A0A1V9F1C2</accession>
<evidence type="ECO:0000256" key="4">
    <source>
        <dbReference type="ARBA" id="ARBA00022692"/>
    </source>
</evidence>
<dbReference type="Gene3D" id="2.170.130.10">
    <property type="entry name" value="TonB-dependent receptor, plug domain"/>
    <property type="match status" value="1"/>
</dbReference>
<dbReference type="EMBL" id="LVXG01000009">
    <property type="protein sequence ID" value="OQP52125.1"/>
    <property type="molecule type" value="Genomic_DNA"/>
</dbReference>
<evidence type="ECO:0000256" key="6">
    <source>
        <dbReference type="ARBA" id="ARBA00023237"/>
    </source>
</evidence>
<dbReference type="Pfam" id="PF25183">
    <property type="entry name" value="OMP_b-brl_4"/>
    <property type="match status" value="1"/>
</dbReference>
<name>A0A1V9F1C2_9BACT</name>
<feature type="domain" description="TonB-dependent transporter Oar-like beta-barrel" evidence="7">
    <location>
        <begin position="298"/>
        <end position="1011"/>
    </location>
</feature>
<evidence type="ECO:0000256" key="3">
    <source>
        <dbReference type="ARBA" id="ARBA00022452"/>
    </source>
</evidence>
<keyword evidence="3" id="KW-1134">Transmembrane beta strand</keyword>
<proteinExistence type="predicted"/>
<dbReference type="SUPFAM" id="SSF49464">
    <property type="entry name" value="Carboxypeptidase regulatory domain-like"/>
    <property type="match status" value="1"/>
</dbReference>
<evidence type="ECO:0000256" key="2">
    <source>
        <dbReference type="ARBA" id="ARBA00022448"/>
    </source>
</evidence>
<dbReference type="Proteomes" id="UP000192610">
    <property type="component" value="Unassembled WGS sequence"/>
</dbReference>
<dbReference type="PANTHER" id="PTHR30069">
    <property type="entry name" value="TONB-DEPENDENT OUTER MEMBRANE RECEPTOR"/>
    <property type="match status" value="1"/>
</dbReference>
<dbReference type="GO" id="GO:0015344">
    <property type="term" value="F:siderophore uptake transmembrane transporter activity"/>
    <property type="evidence" value="ECO:0007669"/>
    <property type="project" value="TreeGrafter"/>
</dbReference>
<keyword evidence="6" id="KW-0998">Cell outer membrane</keyword>
<comment type="subcellular location">
    <subcellularLocation>
        <location evidence="1">Cell outer membrane</location>
        <topology evidence="1">Multi-pass membrane protein</topology>
    </subcellularLocation>
</comment>